<dbReference type="PANTHER" id="PTHR35936">
    <property type="entry name" value="MEMBRANE-BOUND LYTIC MUREIN TRANSGLYCOSYLASE F"/>
    <property type="match status" value="1"/>
</dbReference>
<evidence type="ECO:0000256" key="1">
    <source>
        <dbReference type="ARBA" id="ARBA00010333"/>
    </source>
</evidence>
<accession>A0AAD0U0B2</accession>
<dbReference type="AlphaFoldDB" id="A0AAD0U0B2"/>
<evidence type="ECO:0000256" key="2">
    <source>
        <dbReference type="ARBA" id="ARBA00022729"/>
    </source>
</evidence>
<evidence type="ECO:0000259" key="3">
    <source>
        <dbReference type="Pfam" id="PF00497"/>
    </source>
</evidence>
<name>A0AAD0U0B2_9GAMM</name>
<dbReference type="Pfam" id="PF00497">
    <property type="entry name" value="SBP_bac_3"/>
    <property type="match status" value="1"/>
</dbReference>
<feature type="domain" description="Solute-binding protein family 3/N-terminal" evidence="3">
    <location>
        <begin position="46"/>
        <end position="265"/>
    </location>
</feature>
<dbReference type="EMBL" id="CP033065">
    <property type="protein sequence ID" value="AYM86676.1"/>
    <property type="molecule type" value="Genomic_DNA"/>
</dbReference>
<organism evidence="4 5">
    <name type="scientific">Pseudoalteromonas agarivorans</name>
    <dbReference type="NCBI Taxonomy" id="176102"/>
    <lineage>
        <taxon>Bacteria</taxon>
        <taxon>Pseudomonadati</taxon>
        <taxon>Pseudomonadota</taxon>
        <taxon>Gammaproteobacteria</taxon>
        <taxon>Alteromonadales</taxon>
        <taxon>Pseudoalteromonadaceae</taxon>
        <taxon>Pseudoalteromonas</taxon>
    </lineage>
</organism>
<comment type="similarity">
    <text evidence="1">Belongs to the bacterial solute-binding protein 3 family.</text>
</comment>
<sequence>MLHNHLVTIFLVCQVNLNSLMKLNFFIITTLLVSSFACASPTKQKLVVGLGETLPPFVMSHTNSGLTLDIIKAALTPLGYQIEPRYYPYTRRAKGYAKGRIDILADINLNTANGNQLKGYISDEAYVYENVAITLKSKQFNFTKISDLTYYSLISWPSAAIHLGEEYAKMAKANTQYYEVHDQSLQVKMLFSNKVDVIQMDKQSFDYYRSTLKDIDTTQSVDRFALFGKSPNGYLFKSKRLRDDFNIQLQKLKNSGQYHKIFEKYKHAK</sequence>
<gene>
    <name evidence="4" type="ORF">D9T18_08125</name>
</gene>
<dbReference type="PANTHER" id="PTHR35936:SF19">
    <property type="entry name" value="AMINO-ACID-BINDING PROTEIN YXEM-RELATED"/>
    <property type="match status" value="1"/>
</dbReference>
<dbReference type="SUPFAM" id="SSF53850">
    <property type="entry name" value="Periplasmic binding protein-like II"/>
    <property type="match status" value="1"/>
</dbReference>
<dbReference type="Proteomes" id="UP000279995">
    <property type="component" value="Chromosome I"/>
</dbReference>
<proteinExistence type="inferred from homology"/>
<dbReference type="InterPro" id="IPR001638">
    <property type="entry name" value="Solute-binding_3/MltF_N"/>
</dbReference>
<evidence type="ECO:0000313" key="5">
    <source>
        <dbReference type="Proteomes" id="UP000279995"/>
    </source>
</evidence>
<keyword evidence="2" id="KW-0732">Signal</keyword>
<protein>
    <recommendedName>
        <fullName evidence="3">Solute-binding protein family 3/N-terminal domain-containing protein</fullName>
    </recommendedName>
</protein>
<dbReference type="Gene3D" id="3.40.190.10">
    <property type="entry name" value="Periplasmic binding protein-like II"/>
    <property type="match status" value="2"/>
</dbReference>
<reference evidence="4 5" key="1">
    <citation type="submission" date="2018-10" db="EMBL/GenBank/DDBJ databases">
        <title>Complete Genome Sequence and Transcriptomic Profiles of a Marine Bacterium, Pseudoalteromonas agarivorans Hao 2018.</title>
        <authorList>
            <person name="Hao L."/>
        </authorList>
    </citation>
    <scope>NUCLEOTIDE SEQUENCE [LARGE SCALE GENOMIC DNA]</scope>
    <source>
        <strain evidence="4 5">Hao 2018</strain>
    </source>
</reference>
<evidence type="ECO:0000313" key="4">
    <source>
        <dbReference type="EMBL" id="AYM86676.1"/>
    </source>
</evidence>